<reference evidence="5 6" key="1">
    <citation type="submission" date="2018-03" db="EMBL/GenBank/DDBJ databases">
        <title>Characteristics and genome of n-alkane degrading marine bacteria Gordonia iterans isolated from crude oil contaminated in Tae-an, South Korea.</title>
        <authorList>
            <person name="Lee S.-S."/>
            <person name="Kim H."/>
        </authorList>
    </citation>
    <scope>NUCLEOTIDE SEQUENCE [LARGE SCALE GENOMIC DNA]</scope>
    <source>
        <strain evidence="5 6">Co17</strain>
    </source>
</reference>
<dbReference type="Gene3D" id="3.40.50.1820">
    <property type="entry name" value="alpha/beta hydrolase"/>
    <property type="match status" value="1"/>
</dbReference>
<dbReference type="SUPFAM" id="SSF53474">
    <property type="entry name" value="alpha/beta-Hydrolases"/>
    <property type="match status" value="1"/>
</dbReference>
<comment type="subcellular location">
    <subcellularLocation>
        <location evidence="1">Membrane</location>
        <topology evidence="1">Multi-pass membrane protein</topology>
    </subcellularLocation>
</comment>
<dbReference type="AlphaFoldDB" id="A0A2S0KKE9"/>
<protein>
    <submittedName>
        <fullName evidence="5">DUF726 domain-containing protein</fullName>
    </submittedName>
</protein>
<evidence type="ECO:0000256" key="2">
    <source>
        <dbReference type="ARBA" id="ARBA00022692"/>
    </source>
</evidence>
<keyword evidence="3" id="KW-1133">Transmembrane helix</keyword>
<evidence type="ECO:0000256" key="3">
    <source>
        <dbReference type="ARBA" id="ARBA00022989"/>
    </source>
</evidence>
<dbReference type="GO" id="GO:0016020">
    <property type="term" value="C:membrane"/>
    <property type="evidence" value="ECO:0007669"/>
    <property type="project" value="UniProtKB-SubCell"/>
</dbReference>
<dbReference type="KEGG" id="git:C6V83_10275"/>
<keyword evidence="4" id="KW-0472">Membrane</keyword>
<organism evidence="5 6">
    <name type="scientific">Gordonia iterans</name>
    <dbReference type="NCBI Taxonomy" id="1004901"/>
    <lineage>
        <taxon>Bacteria</taxon>
        <taxon>Bacillati</taxon>
        <taxon>Actinomycetota</taxon>
        <taxon>Actinomycetes</taxon>
        <taxon>Mycobacteriales</taxon>
        <taxon>Gordoniaceae</taxon>
        <taxon>Gordonia</taxon>
    </lineage>
</organism>
<evidence type="ECO:0000256" key="4">
    <source>
        <dbReference type="ARBA" id="ARBA00023136"/>
    </source>
</evidence>
<keyword evidence="2" id="KW-0812">Transmembrane</keyword>
<accession>A0A2S0KKE9</accession>
<evidence type="ECO:0000256" key="1">
    <source>
        <dbReference type="ARBA" id="ARBA00004141"/>
    </source>
</evidence>
<dbReference type="InterPro" id="IPR007941">
    <property type="entry name" value="DUF726"/>
</dbReference>
<proteinExistence type="predicted"/>
<evidence type="ECO:0000313" key="5">
    <source>
        <dbReference type="EMBL" id="AVM02160.1"/>
    </source>
</evidence>
<dbReference type="OrthoDB" id="4428026at2"/>
<dbReference type="InterPro" id="IPR029058">
    <property type="entry name" value="AB_hydrolase_fold"/>
</dbReference>
<dbReference type="PANTHER" id="PTHR17920:SF3">
    <property type="entry name" value="TRANSMEMBRANE AND COILED-COIL DOMAIN-CONTAINING PROTEIN 4"/>
    <property type="match status" value="1"/>
</dbReference>
<evidence type="ECO:0000313" key="6">
    <source>
        <dbReference type="Proteomes" id="UP000239814"/>
    </source>
</evidence>
<dbReference type="Pfam" id="PF05277">
    <property type="entry name" value="DUF726"/>
    <property type="match status" value="1"/>
</dbReference>
<sequence length="497" mass="51033">MTANQAMVNNAWAYAKHSIASLNAEEPDDEKNQAAQAAVHEQIAKEISGFVDRLNGEVLADRWCSGCFAKTTHGAITLRRRLPTYLCTACGSPTRVCPAPRCRNMAVRGPGSVKLPKYCAEHRHELPSFERAKDTIASPDRYEEILEFDKPNLARHTRLVTFGLLGGAVLGPVAYAAAPALGGLIGVKVGGLYGAAASSWGLAALGGGAVGSGGIALGVAGGTAVITAVGASLGGAFGASVINAYVSDDKSFGIELFRDGPGTPVLIARGFLTQNAQDWRAAVQMAEVRYPDSPIYLVRWGSKELQGIARYAAGGVGFGGGGAVAGAAGAMANKAAAALVGPVGWAMAGVGLMKNPWHAAAVRADKTGAALAGILARTEVDEVILIGHSLGGRAMITAAETLGTTDDGPAVGAVHLVGAARGRNGDWRQLSSSVHGTVHNYYSSNDKVLKILFKTAMAGSTAVGAAGFGSSYPNILDYDVTADVAGHSDYFDGVDLV</sequence>
<dbReference type="PANTHER" id="PTHR17920">
    <property type="entry name" value="TRANSMEMBRANE AND COILED-COIL DOMAIN-CONTAINING PROTEIN 4 TMCO4"/>
    <property type="match status" value="1"/>
</dbReference>
<name>A0A2S0KKE9_9ACTN</name>
<dbReference type="Proteomes" id="UP000239814">
    <property type="component" value="Chromosome"/>
</dbReference>
<gene>
    <name evidence="5" type="ORF">C6V83_10275</name>
</gene>
<keyword evidence="6" id="KW-1185">Reference proteome</keyword>
<dbReference type="EMBL" id="CP027433">
    <property type="protein sequence ID" value="AVM02160.1"/>
    <property type="molecule type" value="Genomic_DNA"/>
</dbReference>